<gene>
    <name evidence="6" type="primary">LOC107819354</name>
</gene>
<accession>A0A1S4CIB6</accession>
<dbReference type="KEGG" id="nta:107819354"/>
<evidence type="ECO:0000256" key="1">
    <source>
        <dbReference type="SAM" id="MobiDB-lite"/>
    </source>
</evidence>
<evidence type="ECO:0000259" key="5">
    <source>
        <dbReference type="Pfam" id="PF25597"/>
    </source>
</evidence>
<dbReference type="Pfam" id="PF25597">
    <property type="entry name" value="SH3_retrovirus"/>
    <property type="match status" value="1"/>
</dbReference>
<feature type="domain" description="Retroviral polymerase SH3-like" evidence="5">
    <location>
        <begin position="604"/>
        <end position="649"/>
    </location>
</feature>
<proteinExistence type="predicted"/>
<protein>
    <submittedName>
        <fullName evidence="6">Uncharacterized protein</fullName>
    </submittedName>
</protein>
<feature type="domain" description="Retrovirus-related Pol polyprotein from transposon TNT 1-94-like beta-barrel" evidence="4">
    <location>
        <begin position="362"/>
        <end position="436"/>
    </location>
</feature>
<feature type="compositionally biased region" description="Polar residues" evidence="1">
    <location>
        <begin position="681"/>
        <end position="721"/>
    </location>
</feature>
<evidence type="ECO:0000259" key="3">
    <source>
        <dbReference type="Pfam" id="PF14244"/>
    </source>
</evidence>
<dbReference type="InterPro" id="IPR013103">
    <property type="entry name" value="RVT_2"/>
</dbReference>
<organism evidence="6">
    <name type="scientific">Nicotiana tabacum</name>
    <name type="common">Common tobacco</name>
    <dbReference type="NCBI Taxonomy" id="4097"/>
    <lineage>
        <taxon>Eukaryota</taxon>
        <taxon>Viridiplantae</taxon>
        <taxon>Streptophyta</taxon>
        <taxon>Embryophyta</taxon>
        <taxon>Tracheophyta</taxon>
        <taxon>Spermatophyta</taxon>
        <taxon>Magnoliopsida</taxon>
        <taxon>eudicotyledons</taxon>
        <taxon>Gunneridae</taxon>
        <taxon>Pentapetalae</taxon>
        <taxon>asterids</taxon>
        <taxon>lamiids</taxon>
        <taxon>Solanales</taxon>
        <taxon>Solanaceae</taxon>
        <taxon>Nicotianoideae</taxon>
        <taxon>Nicotianeae</taxon>
        <taxon>Nicotiana</taxon>
    </lineage>
</organism>
<dbReference type="Pfam" id="PF22936">
    <property type="entry name" value="Pol_BBD"/>
    <property type="match status" value="1"/>
</dbReference>
<feature type="domain" description="Reverse transcriptase Ty1/copia-type" evidence="2">
    <location>
        <begin position="784"/>
        <end position="863"/>
    </location>
</feature>
<dbReference type="PANTHER" id="PTHR34222:SF87">
    <property type="entry name" value="CCHC-TYPE DOMAIN-CONTAINING PROTEIN"/>
    <property type="match status" value="1"/>
</dbReference>
<reference evidence="6" key="1">
    <citation type="submission" date="2025-08" db="UniProtKB">
        <authorList>
            <consortium name="RefSeq"/>
        </authorList>
    </citation>
    <scope>IDENTIFICATION</scope>
</reference>
<name>A0A1S4CIB6_TOBAC</name>
<evidence type="ECO:0000259" key="4">
    <source>
        <dbReference type="Pfam" id="PF22936"/>
    </source>
</evidence>
<feature type="domain" description="Retrotransposon Copia-like N-terminal" evidence="3">
    <location>
        <begin position="32"/>
        <end position="78"/>
    </location>
</feature>
<feature type="region of interest" description="Disordered" evidence="1">
    <location>
        <begin position="661"/>
        <end position="737"/>
    </location>
</feature>
<dbReference type="PANTHER" id="PTHR34222">
    <property type="entry name" value="GAG_PRE-INTEGRS DOMAIN-CONTAINING PROTEIN"/>
    <property type="match status" value="1"/>
</dbReference>
<evidence type="ECO:0000259" key="2">
    <source>
        <dbReference type="Pfam" id="PF07727"/>
    </source>
</evidence>
<dbReference type="InterPro" id="IPR054722">
    <property type="entry name" value="PolX-like_BBD"/>
</dbReference>
<dbReference type="OMA" id="ESSWIMD"/>
<dbReference type="InterPro" id="IPR029472">
    <property type="entry name" value="Copia-like_N"/>
</dbReference>
<sequence length="863" mass="97566">MVGDTVEERDFEEQLTMQESTVIDHNHPLYLHPSDGPNSLSFEFQLIGMENYTLWSQAMKVSLLTRNKLGFVDGLIAKDTFGTSARSIREDLRERFDKVNSSRMYYLHKEIFTLTQGTSSVSAYYSKLKDLWDEYDSIIPAPPCDCEKSKKHLAHLQYQRLWQFLIGLNDGYSQARSQILMKSKAPSMNQAYAMILQDKSQRIIAGSHTVPIESMEPTTLFTSWNNTQKQRRNYNVECDFYHMKGHTREGCYKLRKCDYCNMKGHLKENCYKIIGYPADFKSKKKGASISGHLAKTEVQSVQQPTMPQPHVVTPDQYNKILQKINNKKSFFSESSAHMAGTSFPSVHMAGTSYYIPTKESSWIMDTGATNHMISNNQLLLNGIEIGSSGQVQMPTGETARITHVRDCDMPGGELLKDVLCVPNFKFNLLSVSKVTKDLNCCAVFYPDFFVFQELFSGRLKAIGRENDGLYVLKTRSRNDFHTHSKSMAVQNITDSEIWHKRLGHVPMIDLDFLMRVKSDVSCLLKSFIVMVLNQFGKHIKMVRYDNGAEFFNLLVDIYSIPMGLYTKGHVHTHLSKMEWSNESTDISLRQLGPSSSKKLRVIGCLGYASTLSKQDKFSPRAIKSVLLGYGVFQKGYKLYDLETHKAVDTCQLSTDDVTIHVHPDPVAPNSHDEAGHPAPVSPTSYDEASQPSTEATQPLHSSNNEATLPDSVPTSQSSSQEVVPAPPTELRKSNRTSKPPIWMKDFVIPDKFSAEVEPTTYAQAAKDPRWVEAMQLEIKALEDNNTSKVVPLPEGRKAIGCKWVYKIKYKATGEVERFKARLVAKGYSLHEGLDYEETLSLVVKMVTVRAVISIAAIKHWNIH</sequence>
<evidence type="ECO:0000313" key="6">
    <source>
        <dbReference type="RefSeq" id="XP_016500947.1"/>
    </source>
</evidence>
<dbReference type="OrthoDB" id="1224738at2759"/>
<dbReference type="Pfam" id="PF07727">
    <property type="entry name" value="RVT_2"/>
    <property type="match status" value="1"/>
</dbReference>
<dbReference type="AlphaFoldDB" id="A0A1S4CIB6"/>
<dbReference type="PaxDb" id="4097-A0A1S4CIB6"/>
<dbReference type="Pfam" id="PF14244">
    <property type="entry name" value="Retrotran_gag_3"/>
    <property type="match status" value="1"/>
</dbReference>
<dbReference type="InterPro" id="IPR057670">
    <property type="entry name" value="SH3_retrovirus"/>
</dbReference>
<dbReference type="RefSeq" id="XP_016500947.1">
    <property type="nucleotide sequence ID" value="XM_016645461.1"/>
</dbReference>